<evidence type="ECO:0000256" key="8">
    <source>
        <dbReference type="ARBA" id="ARBA00022777"/>
    </source>
</evidence>
<dbReference type="EC" id="2.7.1.30" evidence="4"/>
<evidence type="ECO:0000256" key="13">
    <source>
        <dbReference type="ARBA" id="ARBA00047192"/>
    </source>
</evidence>
<dbReference type="GeneID" id="136808363"/>
<dbReference type="Gene3D" id="3.30.420.40">
    <property type="match status" value="2"/>
</dbReference>
<organism evidence="16 17">
    <name type="scientific">Clytia hemisphaerica</name>
    <dbReference type="NCBI Taxonomy" id="252671"/>
    <lineage>
        <taxon>Eukaryota</taxon>
        <taxon>Metazoa</taxon>
        <taxon>Cnidaria</taxon>
        <taxon>Hydrozoa</taxon>
        <taxon>Hydroidolina</taxon>
        <taxon>Leptothecata</taxon>
        <taxon>Obeliida</taxon>
        <taxon>Clytiidae</taxon>
        <taxon>Clytia</taxon>
    </lineage>
</organism>
<evidence type="ECO:0000256" key="11">
    <source>
        <dbReference type="ARBA" id="ARBA00033026"/>
    </source>
</evidence>
<dbReference type="PANTHER" id="PTHR10196">
    <property type="entry name" value="SUGAR KINASE"/>
    <property type="match status" value="1"/>
</dbReference>
<dbReference type="Pfam" id="PF02782">
    <property type="entry name" value="FGGY_C"/>
    <property type="match status" value="1"/>
</dbReference>
<dbReference type="GO" id="GO:0046167">
    <property type="term" value="P:glycerol-3-phosphate biosynthetic process"/>
    <property type="evidence" value="ECO:0007669"/>
    <property type="project" value="TreeGrafter"/>
</dbReference>
<protein>
    <recommendedName>
        <fullName evidence="13">Glycerol kinase 5</fullName>
        <ecNumber evidence="4">2.7.1.30</ecNumber>
    </recommendedName>
    <alternativeName>
        <fullName evidence="11">ATP:glycerol 3-phosphotransferase 5</fullName>
    </alternativeName>
</protein>
<comment type="subcellular location">
    <subcellularLocation>
        <location evidence="1">Cytoplasm</location>
    </subcellularLocation>
</comment>
<evidence type="ECO:0000256" key="6">
    <source>
        <dbReference type="ARBA" id="ARBA00022679"/>
    </source>
</evidence>
<keyword evidence="10" id="KW-0067">ATP-binding</keyword>
<dbReference type="GO" id="GO:0004370">
    <property type="term" value="F:glycerol kinase activity"/>
    <property type="evidence" value="ECO:0007669"/>
    <property type="project" value="UniProtKB-EC"/>
</dbReference>
<evidence type="ECO:0000259" key="15">
    <source>
        <dbReference type="Pfam" id="PF02782"/>
    </source>
</evidence>
<evidence type="ECO:0000259" key="14">
    <source>
        <dbReference type="Pfam" id="PF00370"/>
    </source>
</evidence>
<dbReference type="Proteomes" id="UP000594262">
    <property type="component" value="Unplaced"/>
</dbReference>
<reference evidence="16" key="1">
    <citation type="submission" date="2021-01" db="UniProtKB">
        <authorList>
            <consortium name="EnsemblMetazoa"/>
        </authorList>
    </citation>
    <scope>IDENTIFICATION</scope>
</reference>
<dbReference type="InterPro" id="IPR018484">
    <property type="entry name" value="FGGY_N"/>
</dbReference>
<dbReference type="FunFam" id="3.30.420.40:FF:000102">
    <property type="entry name" value="Putative glycerol kinase 5"/>
    <property type="match status" value="1"/>
</dbReference>
<keyword evidence="6" id="KW-0808">Transferase</keyword>
<dbReference type="PANTHER" id="PTHR10196:SF68">
    <property type="entry name" value="GLYCEROL KINASE 5-RELATED"/>
    <property type="match status" value="1"/>
</dbReference>
<evidence type="ECO:0000256" key="2">
    <source>
        <dbReference type="ARBA" id="ARBA00005190"/>
    </source>
</evidence>
<dbReference type="FunFam" id="3.30.420.40:FF:000104">
    <property type="entry name" value="putative glycerol kinase 5"/>
    <property type="match status" value="1"/>
</dbReference>
<dbReference type="RefSeq" id="XP_066920995.1">
    <property type="nucleotide sequence ID" value="XM_067064894.1"/>
</dbReference>
<dbReference type="InterPro" id="IPR000577">
    <property type="entry name" value="Carb_kinase_FGGY"/>
</dbReference>
<feature type="domain" description="Carbohydrate kinase FGGY C-terminal" evidence="15">
    <location>
        <begin position="281"/>
        <end position="469"/>
    </location>
</feature>
<evidence type="ECO:0000256" key="7">
    <source>
        <dbReference type="ARBA" id="ARBA00022741"/>
    </source>
</evidence>
<accession>A0A7M5X8F2</accession>
<evidence type="ECO:0000256" key="3">
    <source>
        <dbReference type="ARBA" id="ARBA00009156"/>
    </source>
</evidence>
<feature type="domain" description="Carbohydrate kinase FGGY N-terminal" evidence="14">
    <location>
        <begin position="9"/>
        <end position="270"/>
    </location>
</feature>
<evidence type="ECO:0000313" key="17">
    <source>
        <dbReference type="Proteomes" id="UP000594262"/>
    </source>
</evidence>
<comment type="similarity">
    <text evidence="3">Belongs to the FGGY kinase family.</text>
</comment>
<dbReference type="InterPro" id="IPR043129">
    <property type="entry name" value="ATPase_NBD"/>
</dbReference>
<evidence type="ECO:0000256" key="5">
    <source>
        <dbReference type="ARBA" id="ARBA00022490"/>
    </source>
</evidence>
<dbReference type="Pfam" id="PF00370">
    <property type="entry name" value="FGGY_N"/>
    <property type="match status" value="1"/>
</dbReference>
<comment type="function">
    <text evidence="12">Skin-specific kinase that plays a key role in glycerol metabolism, catalyzing its phosphorylation to produce sn-glycerol 3-phosphate. Involved in skin-specific regulation of sterol regulatory element-binding protein (SREBP) processing and lipid biosynthesis.</text>
</comment>
<dbReference type="GO" id="GO:0005739">
    <property type="term" value="C:mitochondrion"/>
    <property type="evidence" value="ECO:0007669"/>
    <property type="project" value="TreeGrafter"/>
</dbReference>
<evidence type="ECO:0000256" key="12">
    <source>
        <dbReference type="ARBA" id="ARBA00045165"/>
    </source>
</evidence>
<evidence type="ECO:0000256" key="1">
    <source>
        <dbReference type="ARBA" id="ARBA00004496"/>
    </source>
</evidence>
<keyword evidence="5" id="KW-0963">Cytoplasm</keyword>
<dbReference type="GO" id="GO:0006641">
    <property type="term" value="P:triglyceride metabolic process"/>
    <property type="evidence" value="ECO:0007669"/>
    <property type="project" value="TreeGrafter"/>
</dbReference>
<proteinExistence type="inferred from homology"/>
<dbReference type="PIRSF" id="PIRSF000538">
    <property type="entry name" value="GlpK"/>
    <property type="match status" value="1"/>
</dbReference>
<keyword evidence="17" id="KW-1185">Reference proteome</keyword>
<dbReference type="GO" id="GO:0005524">
    <property type="term" value="F:ATP binding"/>
    <property type="evidence" value="ECO:0007669"/>
    <property type="project" value="UniProtKB-KW"/>
</dbReference>
<name>A0A7M5X8F2_9CNID</name>
<dbReference type="SUPFAM" id="SSF53067">
    <property type="entry name" value="Actin-like ATPase domain"/>
    <property type="match status" value="2"/>
</dbReference>
<keyword evidence="8" id="KW-0418">Kinase</keyword>
<sequence>MVDKEKKFLLAVDFGSTSLVACIFDLKTNLLVKASTKVPYIHLPEGGLEINPEELWDAFVNTMKNALKKAEISALNIKAFGFCTQRGTFMLWNKNNGEPYTNFISWQDNRCRNVVDRMNHCWTKKAINVFGTIMYTLLRQTRFLLMKAINFEANQASMKLIHFFDDNPDIKQAAYEGDVLFGTIDTYIIWRLSKRKLHLTDISCASGTAMFDPYLRKWSDICPLLFDVSLSVFPELTDTSGHILDVPEEIFGASFPLTSVVADTQATVFGLNGFNAGDACAVLGTGSFLMVNTGNYCHASVKGVYPQIGWQIKDEVALICEGNITGIAPSIEWAREIGLYENVNELSDFVKTVEGTDGMYFIPAFNGLSAPYRDPFACTGFIGIKRNGTKVQMARAVCEGIAFRFLEMYNVMREETHIPFEPVIRLCGGISKNDFIMELISSLADCTIERAYNHDTSCLGAACLAGLAAGVWKDKEEMMQHTQKPTIIKPDPILKQRYLPIYKEWKTAAKRCLKWYT</sequence>
<evidence type="ECO:0000256" key="4">
    <source>
        <dbReference type="ARBA" id="ARBA00012099"/>
    </source>
</evidence>
<dbReference type="OrthoDB" id="6278781at2759"/>
<evidence type="ECO:0000256" key="10">
    <source>
        <dbReference type="ARBA" id="ARBA00022840"/>
    </source>
</evidence>
<comment type="pathway">
    <text evidence="2">Polyol metabolism; glycerol degradation via glycerol kinase pathway; sn-glycerol 3-phosphate from glycerol: step 1/1.</text>
</comment>
<dbReference type="GO" id="GO:0006071">
    <property type="term" value="P:glycerol metabolic process"/>
    <property type="evidence" value="ECO:0007669"/>
    <property type="project" value="UniProtKB-KW"/>
</dbReference>
<dbReference type="EnsemblMetazoa" id="CLYHEMT019526.1">
    <property type="protein sequence ID" value="CLYHEMP019526.1"/>
    <property type="gene ID" value="CLYHEMG019526"/>
</dbReference>
<evidence type="ECO:0000313" key="16">
    <source>
        <dbReference type="EnsemblMetazoa" id="CLYHEMP019526.1"/>
    </source>
</evidence>
<dbReference type="AlphaFoldDB" id="A0A7M5X8F2"/>
<dbReference type="InterPro" id="IPR018485">
    <property type="entry name" value="FGGY_C"/>
</dbReference>
<evidence type="ECO:0000256" key="9">
    <source>
        <dbReference type="ARBA" id="ARBA00022798"/>
    </source>
</evidence>
<keyword evidence="7" id="KW-0547">Nucleotide-binding</keyword>
<keyword evidence="9" id="KW-0319">Glycerol metabolism</keyword>